<name>M2Y0V3_GALSU</name>
<dbReference type="GeneID" id="17088236"/>
<feature type="compositionally biased region" description="Polar residues" evidence="1">
    <location>
        <begin position="25"/>
        <end position="35"/>
    </location>
</feature>
<reference evidence="3" key="1">
    <citation type="journal article" date="2013" name="Science">
        <title>Gene transfer from bacteria and archaea facilitated evolution of an extremophilic eukaryote.</title>
        <authorList>
            <person name="Schonknecht G."/>
            <person name="Chen W.H."/>
            <person name="Ternes C.M."/>
            <person name="Barbier G.G."/>
            <person name="Shrestha R.P."/>
            <person name="Stanke M."/>
            <person name="Brautigam A."/>
            <person name="Baker B.J."/>
            <person name="Banfield J.F."/>
            <person name="Garavito R.M."/>
            <person name="Carr K."/>
            <person name="Wilkerson C."/>
            <person name="Rensing S.A."/>
            <person name="Gagneul D."/>
            <person name="Dickenson N.E."/>
            <person name="Oesterhelt C."/>
            <person name="Lercher M.J."/>
            <person name="Weber A.P."/>
        </authorList>
    </citation>
    <scope>NUCLEOTIDE SEQUENCE [LARGE SCALE GENOMIC DNA]</scope>
    <source>
        <strain evidence="3">074W</strain>
    </source>
</reference>
<dbReference type="InterPro" id="IPR016024">
    <property type="entry name" value="ARM-type_fold"/>
</dbReference>
<organism evidence="2 3">
    <name type="scientific">Galdieria sulphuraria</name>
    <name type="common">Red alga</name>
    <dbReference type="NCBI Taxonomy" id="130081"/>
    <lineage>
        <taxon>Eukaryota</taxon>
        <taxon>Rhodophyta</taxon>
        <taxon>Bangiophyceae</taxon>
        <taxon>Galdieriales</taxon>
        <taxon>Galdieriaceae</taxon>
        <taxon>Galdieria</taxon>
    </lineage>
</organism>
<protein>
    <recommendedName>
        <fullName evidence="4">CLASP N-terminal domain-containing protein</fullName>
    </recommendedName>
</protein>
<evidence type="ECO:0008006" key="4">
    <source>
        <dbReference type="Google" id="ProtNLM"/>
    </source>
</evidence>
<feature type="compositionally biased region" description="Polar residues" evidence="1">
    <location>
        <begin position="115"/>
        <end position="125"/>
    </location>
</feature>
<dbReference type="SUPFAM" id="SSF48371">
    <property type="entry name" value="ARM repeat"/>
    <property type="match status" value="1"/>
</dbReference>
<feature type="compositionally biased region" description="Basic and acidic residues" evidence="1">
    <location>
        <begin position="126"/>
        <end position="138"/>
    </location>
</feature>
<keyword evidence="3" id="KW-1185">Reference proteome</keyword>
<gene>
    <name evidence="2" type="ORF">Gasu_30880</name>
</gene>
<proteinExistence type="predicted"/>
<evidence type="ECO:0000313" key="3">
    <source>
        <dbReference type="Proteomes" id="UP000030680"/>
    </source>
</evidence>
<accession>M2Y0V3</accession>
<dbReference type="OrthoDB" id="46159at2759"/>
<dbReference type="Gene3D" id="1.25.10.10">
    <property type="entry name" value="Leucine-rich Repeat Variant"/>
    <property type="match status" value="1"/>
</dbReference>
<dbReference type="KEGG" id="gsl:Gasu_30880"/>
<dbReference type="Proteomes" id="UP000030680">
    <property type="component" value="Unassembled WGS sequence"/>
</dbReference>
<feature type="compositionally biased region" description="Polar residues" evidence="1">
    <location>
        <begin position="653"/>
        <end position="669"/>
    </location>
</feature>
<dbReference type="AlphaFoldDB" id="M2Y0V3"/>
<evidence type="ECO:0000256" key="1">
    <source>
        <dbReference type="SAM" id="MobiDB-lite"/>
    </source>
</evidence>
<dbReference type="EMBL" id="KB454508">
    <property type="protein sequence ID" value="EME29444.1"/>
    <property type="molecule type" value="Genomic_DNA"/>
</dbReference>
<feature type="region of interest" description="Disordered" evidence="1">
    <location>
        <begin position="1"/>
        <end position="138"/>
    </location>
</feature>
<dbReference type="STRING" id="130081.M2Y0V3"/>
<feature type="compositionally biased region" description="Basic and acidic residues" evidence="1">
    <location>
        <begin position="60"/>
        <end position="70"/>
    </location>
</feature>
<sequence length="699" mass="78525">MPQPVQQPLKQLTNEKRQPRVASNKAKQAISNISQGFIRRKQPDVSDENQENSLTPSFTKEQEREIEDNKGKKRNSKRPATSSNLPLTERTESDHNQQYKQLTGNEDREKDFAANQIQSIMTSNTNEKDEKDIENVKTNEFIRAEQTKKSPKSKKERRGPTIGQVLRMRSFKPTEMNTYMTCAKENVKRGTELSKEFSHQVFETTESHKNCTVEKIGQEERKEERDVTLQQNESAKQDFSSQVNNAFKSANFTKQRKDVSPTDITNSGKLGNLDKKVQSTKGCKDNLEVNKQKESVQSTKLLPERYPWEQTGYADGVGMSEILSEEEIAKECVDWTIILQSLGNDWNHRAATLKRIRVAISKPFINQSSKFVEILSNDALTNALITQTTDLRSSLVKEAFETIATVSEKLGDCQRFWFVASKFLEKACLASVVRTTKVIAVPAEECGQRIVASTPAEAVLPVLCSTIRFGSHPVAREKATNYLLKILKRGRPLIQDPHCATELEKGEDVNPENSDKTKAGLYTASEFMTDASALECLRDVVISSIGDSQGKTREAGLCCLNEMKSHWPDYTTSLLESLDPSLQRRAVNSLSTSSNEGVSTKQKKEFKTIKELKAEARQSKDQKNSSSALTNKLVSDEETLSVAISQVKIDASQKPSKNIATSRKSNCDNLFSDEKTSSKSENIGYPIRNLRNRTIHSSN</sequence>
<dbReference type="InterPro" id="IPR011989">
    <property type="entry name" value="ARM-like"/>
</dbReference>
<feature type="region of interest" description="Disordered" evidence="1">
    <location>
        <begin position="651"/>
        <end position="685"/>
    </location>
</feature>
<feature type="compositionally biased region" description="Polar residues" evidence="1">
    <location>
        <begin position="1"/>
        <end position="12"/>
    </location>
</feature>
<evidence type="ECO:0000313" key="2">
    <source>
        <dbReference type="EMBL" id="EME29444.1"/>
    </source>
</evidence>
<dbReference type="RefSeq" id="XP_005705964.1">
    <property type="nucleotide sequence ID" value="XM_005705907.1"/>
</dbReference>
<dbReference type="Gramene" id="EME29444">
    <property type="protein sequence ID" value="EME29444"/>
    <property type="gene ID" value="Gasu_30880"/>
</dbReference>